<dbReference type="Gene3D" id="3.30.40.10">
    <property type="entry name" value="Zinc/RING finger domain, C3HC4 (zinc finger)"/>
    <property type="match status" value="1"/>
</dbReference>
<comment type="subcellular location">
    <subcellularLocation>
        <location evidence="2">Membrane</location>
        <topology evidence="2">Single-pass membrane protein</topology>
    </subcellularLocation>
</comment>
<keyword evidence="6" id="KW-0812">Transmembrane</keyword>
<evidence type="ECO:0000256" key="6">
    <source>
        <dbReference type="ARBA" id="ARBA00022692"/>
    </source>
</evidence>
<evidence type="ECO:0000256" key="8">
    <source>
        <dbReference type="ARBA" id="ARBA00022771"/>
    </source>
</evidence>
<keyword evidence="12" id="KW-0472">Membrane</keyword>
<dbReference type="InterPro" id="IPR053238">
    <property type="entry name" value="RING-H2_zinc_finger"/>
</dbReference>
<dbReference type="GO" id="GO:0061630">
    <property type="term" value="F:ubiquitin protein ligase activity"/>
    <property type="evidence" value="ECO:0007669"/>
    <property type="project" value="UniProtKB-EC"/>
</dbReference>
<comment type="similarity">
    <text evidence="13">Belongs to the RING-type zinc finger family. ATL subfamily.</text>
</comment>
<feature type="domain" description="RING-type" evidence="15">
    <location>
        <begin position="96"/>
        <end position="139"/>
    </location>
</feature>
<protein>
    <recommendedName>
        <fullName evidence="4">RING-type E3 ubiquitin transferase</fullName>
        <ecNumber evidence="4">2.3.2.27</ecNumber>
    </recommendedName>
</protein>
<reference evidence="16" key="1">
    <citation type="submission" date="2022-08" db="EMBL/GenBank/DDBJ databases">
        <authorList>
            <person name="Gutierrez-Valencia J."/>
        </authorList>
    </citation>
    <scope>NUCLEOTIDE SEQUENCE</scope>
</reference>
<keyword evidence="11" id="KW-1133">Transmembrane helix</keyword>
<dbReference type="AlphaFoldDB" id="A0AAV0KI57"/>
<evidence type="ECO:0000256" key="9">
    <source>
        <dbReference type="ARBA" id="ARBA00022786"/>
    </source>
</evidence>
<accession>A0AAV0KI57</accession>
<evidence type="ECO:0000256" key="10">
    <source>
        <dbReference type="ARBA" id="ARBA00022833"/>
    </source>
</evidence>
<evidence type="ECO:0000256" key="4">
    <source>
        <dbReference type="ARBA" id="ARBA00012483"/>
    </source>
</evidence>
<keyword evidence="7" id="KW-0479">Metal-binding</keyword>
<evidence type="ECO:0000256" key="11">
    <source>
        <dbReference type="ARBA" id="ARBA00022989"/>
    </source>
</evidence>
<dbReference type="Pfam" id="PF13639">
    <property type="entry name" value="zf-RING_2"/>
    <property type="match status" value="1"/>
</dbReference>
<evidence type="ECO:0000256" key="5">
    <source>
        <dbReference type="ARBA" id="ARBA00022679"/>
    </source>
</evidence>
<keyword evidence="10" id="KW-0862">Zinc</keyword>
<comment type="catalytic activity">
    <reaction evidence="1">
        <text>S-ubiquitinyl-[E2 ubiquitin-conjugating enzyme]-L-cysteine + [acceptor protein]-L-lysine = [E2 ubiquitin-conjugating enzyme]-L-cysteine + N(6)-ubiquitinyl-[acceptor protein]-L-lysine.</text>
        <dbReference type="EC" id="2.3.2.27"/>
    </reaction>
</comment>
<evidence type="ECO:0000256" key="3">
    <source>
        <dbReference type="ARBA" id="ARBA00004906"/>
    </source>
</evidence>
<dbReference type="SUPFAM" id="SSF57850">
    <property type="entry name" value="RING/U-box"/>
    <property type="match status" value="1"/>
</dbReference>
<comment type="pathway">
    <text evidence="3">Protein modification; protein ubiquitination.</text>
</comment>
<evidence type="ECO:0000313" key="17">
    <source>
        <dbReference type="Proteomes" id="UP001154282"/>
    </source>
</evidence>
<dbReference type="FunFam" id="3.30.40.10:FF:000187">
    <property type="entry name" value="E3 ubiquitin-protein ligase ATL6"/>
    <property type="match status" value="1"/>
</dbReference>
<evidence type="ECO:0000259" key="15">
    <source>
        <dbReference type="PROSITE" id="PS50089"/>
    </source>
</evidence>
<comment type="caution">
    <text evidence="16">The sequence shown here is derived from an EMBL/GenBank/DDBJ whole genome shotgun (WGS) entry which is preliminary data.</text>
</comment>
<dbReference type="PANTHER" id="PTHR14155:SF627">
    <property type="entry name" value="OS06G0192800 PROTEIN"/>
    <property type="match status" value="1"/>
</dbReference>
<evidence type="ECO:0000313" key="16">
    <source>
        <dbReference type="EMBL" id="CAI0422082.1"/>
    </source>
</evidence>
<keyword evidence="5" id="KW-0808">Transferase</keyword>
<dbReference type="PANTHER" id="PTHR14155">
    <property type="entry name" value="RING FINGER DOMAIN-CONTAINING"/>
    <property type="match status" value="1"/>
</dbReference>
<dbReference type="Proteomes" id="UP001154282">
    <property type="component" value="Unassembled WGS sequence"/>
</dbReference>
<evidence type="ECO:0000256" key="14">
    <source>
        <dbReference type="PROSITE-ProRule" id="PRU00175"/>
    </source>
</evidence>
<dbReference type="InterPro" id="IPR001841">
    <property type="entry name" value="Znf_RING"/>
</dbReference>
<organism evidence="16 17">
    <name type="scientific">Linum tenue</name>
    <dbReference type="NCBI Taxonomy" id="586396"/>
    <lineage>
        <taxon>Eukaryota</taxon>
        <taxon>Viridiplantae</taxon>
        <taxon>Streptophyta</taxon>
        <taxon>Embryophyta</taxon>
        <taxon>Tracheophyta</taxon>
        <taxon>Spermatophyta</taxon>
        <taxon>Magnoliopsida</taxon>
        <taxon>eudicotyledons</taxon>
        <taxon>Gunneridae</taxon>
        <taxon>Pentapetalae</taxon>
        <taxon>rosids</taxon>
        <taxon>fabids</taxon>
        <taxon>Malpighiales</taxon>
        <taxon>Linaceae</taxon>
        <taxon>Linum</taxon>
    </lineage>
</organism>
<dbReference type="EMBL" id="CAMGYJ010000005">
    <property type="protein sequence ID" value="CAI0422082.1"/>
    <property type="molecule type" value="Genomic_DNA"/>
</dbReference>
<evidence type="ECO:0000256" key="2">
    <source>
        <dbReference type="ARBA" id="ARBA00004167"/>
    </source>
</evidence>
<name>A0AAV0KI57_9ROSI</name>
<dbReference type="GO" id="GO:0008270">
    <property type="term" value="F:zinc ion binding"/>
    <property type="evidence" value="ECO:0007669"/>
    <property type="project" value="UniProtKB-KW"/>
</dbReference>
<evidence type="ECO:0000256" key="12">
    <source>
        <dbReference type="ARBA" id="ARBA00023136"/>
    </source>
</evidence>
<evidence type="ECO:0000256" key="1">
    <source>
        <dbReference type="ARBA" id="ARBA00000900"/>
    </source>
</evidence>
<dbReference type="InterPro" id="IPR013083">
    <property type="entry name" value="Znf_RING/FYVE/PHD"/>
</dbReference>
<dbReference type="SMART" id="SM00184">
    <property type="entry name" value="RING"/>
    <property type="match status" value="1"/>
</dbReference>
<dbReference type="EC" id="2.3.2.27" evidence="4"/>
<dbReference type="CDD" id="cd16461">
    <property type="entry name" value="RING-H2_EL5-like"/>
    <property type="match status" value="1"/>
</dbReference>
<sequence>MKAVAVIIFVFFLFRLFCIFLRFHRRPIPYYLAALALLRHRRRIDHMMNRDYFNDGRHETMQKGVEAAVMETFPVLRYADVRKLMEKKVVRETGACAICLCEFEAGRSLLRLLPKCDHVFHVGCIDRWLAFHVTCPVCRAELTADSGDGDKFER</sequence>
<keyword evidence="8 14" id="KW-0863">Zinc-finger</keyword>
<evidence type="ECO:0000256" key="13">
    <source>
        <dbReference type="ARBA" id="ARBA00024209"/>
    </source>
</evidence>
<keyword evidence="17" id="KW-1185">Reference proteome</keyword>
<gene>
    <name evidence="16" type="ORF">LITE_LOCUS19010</name>
</gene>
<proteinExistence type="inferred from homology"/>
<dbReference type="GO" id="GO:0016020">
    <property type="term" value="C:membrane"/>
    <property type="evidence" value="ECO:0007669"/>
    <property type="project" value="UniProtKB-SubCell"/>
</dbReference>
<dbReference type="PROSITE" id="PS50089">
    <property type="entry name" value="ZF_RING_2"/>
    <property type="match status" value="1"/>
</dbReference>
<keyword evidence="9" id="KW-0833">Ubl conjugation pathway</keyword>
<evidence type="ECO:0000256" key="7">
    <source>
        <dbReference type="ARBA" id="ARBA00022723"/>
    </source>
</evidence>